<dbReference type="AlphaFoldDB" id="A0A1G1Y5T9"/>
<evidence type="ECO:0000313" key="2">
    <source>
        <dbReference type="EMBL" id="OGY46927.1"/>
    </source>
</evidence>
<dbReference type="PANTHER" id="PTHR43174:SF3">
    <property type="entry name" value="UDP-N-ACETYLGLUCOSAMINE 2-EPIMERASE"/>
    <property type="match status" value="1"/>
</dbReference>
<dbReference type="EMBL" id="MHIH01000063">
    <property type="protein sequence ID" value="OGY46927.1"/>
    <property type="molecule type" value="Genomic_DNA"/>
</dbReference>
<reference evidence="2 3" key="1">
    <citation type="journal article" date="2016" name="Nat. Commun.">
        <title>Thousands of microbial genomes shed light on interconnected biogeochemical processes in an aquifer system.</title>
        <authorList>
            <person name="Anantharaman K."/>
            <person name="Brown C.T."/>
            <person name="Hug L.A."/>
            <person name="Sharon I."/>
            <person name="Castelle C.J."/>
            <person name="Probst A.J."/>
            <person name="Thomas B.C."/>
            <person name="Singh A."/>
            <person name="Wilkins M.J."/>
            <person name="Karaoz U."/>
            <person name="Brodie E.L."/>
            <person name="Williams K.H."/>
            <person name="Hubbard S.S."/>
            <person name="Banfield J.F."/>
        </authorList>
    </citation>
    <scope>NUCLEOTIDE SEQUENCE [LARGE SCALE GENOMIC DNA]</scope>
</reference>
<dbReference type="GO" id="GO:0006047">
    <property type="term" value="P:UDP-N-acetylglucosamine metabolic process"/>
    <property type="evidence" value="ECO:0007669"/>
    <property type="project" value="InterPro"/>
</dbReference>
<dbReference type="InterPro" id="IPR020004">
    <property type="entry name" value="UDP-GlcNAc_Epase"/>
</dbReference>
<feature type="domain" description="UDP-N-acetylglucosamine 2-epimerase" evidence="1">
    <location>
        <begin position="26"/>
        <end position="372"/>
    </location>
</feature>
<proteinExistence type="predicted"/>
<dbReference type="PANTHER" id="PTHR43174">
    <property type="entry name" value="UDP-N-ACETYLGLUCOSAMINE 2-EPIMERASE"/>
    <property type="match status" value="1"/>
</dbReference>
<protein>
    <submittedName>
        <fullName evidence="2">UDP-N-acetyl-D-glucosamine 2-epimerase, UDP-hydrolysing</fullName>
    </submittedName>
</protein>
<gene>
    <name evidence="2" type="ORF">A3J62_02045</name>
</gene>
<dbReference type="InterPro" id="IPR003331">
    <property type="entry name" value="UDP_GlcNAc_Epimerase_2_dom"/>
</dbReference>
<comment type="caution">
    <text evidence="2">The sequence shown here is derived from an EMBL/GenBank/DDBJ whole genome shotgun (WGS) entry which is preliminary data.</text>
</comment>
<dbReference type="Gene3D" id="3.40.50.2000">
    <property type="entry name" value="Glycogen Phosphorylase B"/>
    <property type="match status" value="2"/>
</dbReference>
<dbReference type="Pfam" id="PF02350">
    <property type="entry name" value="Epimerase_2"/>
    <property type="match status" value="1"/>
</dbReference>
<evidence type="ECO:0000259" key="1">
    <source>
        <dbReference type="Pfam" id="PF02350"/>
    </source>
</evidence>
<dbReference type="SUPFAM" id="SSF53756">
    <property type="entry name" value="UDP-Glycosyltransferase/glycogen phosphorylase"/>
    <property type="match status" value="1"/>
</dbReference>
<sequence length="385" mass="42919">MANRKRKICFVSERRADYSRLKPIMKAVQKSKKLELQLVVTGAHLLKELGETRKVIKKDGFKIDASFPMFSKNDSDDGVSMVKAMSKALAVLPDIFSKLKPDIIFSGFDLGANLAAAITGMHMNTHVAHIQGGEVSGTIDEVLRHASTKFAHIHFAATAKSVERIIKLGENPKYVFNVGSPSLDTIRNIKYYPKSQITKKYGLNPDEKLLIFLQHPVTSEIDQVVSQINQSIMAIRKTIKVHNVSALAIYSNNDAGGKRIIYQLKKSGIKVVPHIVYEDFLRLMKVADVLVGNSSAGIHEAPSFGLPAVNIGSRQQFRERGVNVMDVKNNNQAILKAIEKSLFDKKFIRKVKKGKNPYDNGDTTKKVIRILENITLPPIQKVITY</sequence>
<dbReference type="GO" id="GO:0004553">
    <property type="term" value="F:hydrolase activity, hydrolyzing O-glycosyl compounds"/>
    <property type="evidence" value="ECO:0007669"/>
    <property type="project" value="InterPro"/>
</dbReference>
<name>A0A1G1Y5T9_9BACT</name>
<dbReference type="InterPro" id="IPR029767">
    <property type="entry name" value="WecB-like"/>
</dbReference>
<evidence type="ECO:0000313" key="3">
    <source>
        <dbReference type="Proteomes" id="UP000178747"/>
    </source>
</evidence>
<dbReference type="NCBIfam" id="TIGR03568">
    <property type="entry name" value="NeuC_NnaA"/>
    <property type="match status" value="1"/>
</dbReference>
<dbReference type="Proteomes" id="UP000178747">
    <property type="component" value="Unassembled WGS sequence"/>
</dbReference>
<organism evidence="2 3">
    <name type="scientific">Candidatus Buchananbacteria bacterium RIFCSPHIGHO2_02_FULL_38_8</name>
    <dbReference type="NCBI Taxonomy" id="1797538"/>
    <lineage>
        <taxon>Bacteria</taxon>
        <taxon>Candidatus Buchananiibacteriota</taxon>
    </lineage>
</organism>
<accession>A0A1G1Y5T9</accession>